<comment type="caution">
    <text evidence="4">The sequence shown here is derived from an EMBL/GenBank/DDBJ whole genome shotgun (WGS) entry which is preliminary data.</text>
</comment>
<dbReference type="AlphaFoldDB" id="A0A832GNH3"/>
<dbReference type="GO" id="GO:0005829">
    <property type="term" value="C:cytosol"/>
    <property type="evidence" value="ECO:0007669"/>
    <property type="project" value="TreeGrafter"/>
</dbReference>
<dbReference type="Gene3D" id="4.10.520.10">
    <property type="entry name" value="IHF-like DNA-binding proteins"/>
    <property type="match status" value="1"/>
</dbReference>
<evidence type="ECO:0000256" key="1">
    <source>
        <dbReference type="ARBA" id="ARBA00010529"/>
    </source>
</evidence>
<comment type="similarity">
    <text evidence="1 3">Belongs to the bacterial histone-like protein family.</text>
</comment>
<evidence type="ECO:0000256" key="3">
    <source>
        <dbReference type="RuleBase" id="RU003939"/>
    </source>
</evidence>
<name>A0A832GNH3_9BACT</name>
<organism evidence="4">
    <name type="scientific">Caldimicrobium thiodismutans</name>
    <dbReference type="NCBI Taxonomy" id="1653476"/>
    <lineage>
        <taxon>Bacteria</taxon>
        <taxon>Pseudomonadati</taxon>
        <taxon>Thermodesulfobacteriota</taxon>
        <taxon>Thermodesulfobacteria</taxon>
        <taxon>Thermodesulfobacteriales</taxon>
        <taxon>Thermodesulfobacteriaceae</taxon>
        <taxon>Caldimicrobium</taxon>
    </lineage>
</organism>
<gene>
    <name evidence="4" type="ORF">ENT73_05545</name>
</gene>
<dbReference type="PANTHER" id="PTHR33175">
    <property type="entry name" value="DNA-BINDING PROTEIN HU"/>
    <property type="match status" value="1"/>
</dbReference>
<dbReference type="GO" id="GO:0030527">
    <property type="term" value="F:structural constituent of chromatin"/>
    <property type="evidence" value="ECO:0007669"/>
    <property type="project" value="InterPro"/>
</dbReference>
<dbReference type="GO" id="GO:0003677">
    <property type="term" value="F:DNA binding"/>
    <property type="evidence" value="ECO:0007669"/>
    <property type="project" value="UniProtKB-KW"/>
</dbReference>
<dbReference type="InterPro" id="IPR010992">
    <property type="entry name" value="IHF-like_DNA-bd_dom_sf"/>
</dbReference>
<dbReference type="PANTHER" id="PTHR33175:SF2">
    <property type="entry name" value="INTEGRATION HOST FACTOR SUBUNIT ALPHA"/>
    <property type="match status" value="1"/>
</dbReference>
<accession>A0A832GNH3</accession>
<reference evidence="4" key="1">
    <citation type="journal article" date="2020" name="mSystems">
        <title>Genome- and Community-Level Interaction Insights into Carbon Utilization and Element Cycling Functions of Hydrothermarchaeota in Hydrothermal Sediment.</title>
        <authorList>
            <person name="Zhou Z."/>
            <person name="Liu Y."/>
            <person name="Xu W."/>
            <person name="Pan J."/>
            <person name="Luo Z.H."/>
            <person name="Li M."/>
        </authorList>
    </citation>
    <scope>NUCLEOTIDE SEQUENCE [LARGE SCALE GENOMIC DNA]</scope>
    <source>
        <strain evidence="4">SpSt-605</strain>
    </source>
</reference>
<dbReference type="Pfam" id="PF00216">
    <property type="entry name" value="Bac_DNA_binding"/>
    <property type="match status" value="1"/>
</dbReference>
<dbReference type="SMART" id="SM00411">
    <property type="entry name" value="BHL"/>
    <property type="match status" value="1"/>
</dbReference>
<dbReference type="SUPFAM" id="SSF47729">
    <property type="entry name" value="IHF-like DNA-binding proteins"/>
    <property type="match status" value="1"/>
</dbReference>
<dbReference type="InterPro" id="IPR000119">
    <property type="entry name" value="Hist_DNA-bd"/>
</dbReference>
<evidence type="ECO:0000313" key="4">
    <source>
        <dbReference type="EMBL" id="HGV55531.1"/>
    </source>
</evidence>
<protein>
    <submittedName>
        <fullName evidence="4">Integration host factor subunit alpha</fullName>
    </submittedName>
</protein>
<keyword evidence="2" id="KW-0238">DNA-binding</keyword>
<proteinExistence type="inferred from homology"/>
<evidence type="ECO:0000256" key="2">
    <source>
        <dbReference type="ARBA" id="ARBA00023125"/>
    </source>
</evidence>
<dbReference type="EMBL" id="DSZU01000097">
    <property type="protein sequence ID" value="HGV55531.1"/>
    <property type="molecule type" value="Genomic_DNA"/>
</dbReference>
<sequence>MKKLTKREILRELQARSGLSQRFLSEMIDLLLEEIKRALDLGEEVKISGFGTFRVRKTKARIGRNPKTGELVEIPSFKRVYFHLSPSLRKELHNEKGK</sequence>
<dbReference type="PRINTS" id="PR01727">
    <property type="entry name" value="DNABINDINGHU"/>
</dbReference>